<evidence type="ECO:0000313" key="4">
    <source>
        <dbReference type="Proteomes" id="UP000004725"/>
    </source>
</evidence>
<dbReference type="AlphaFoldDB" id="A0A1C7DC89"/>
<organism evidence="3 4">
    <name type="scientific">Planococcus antarcticus DSM 14505</name>
    <dbReference type="NCBI Taxonomy" id="1185653"/>
    <lineage>
        <taxon>Bacteria</taxon>
        <taxon>Bacillati</taxon>
        <taxon>Bacillota</taxon>
        <taxon>Bacilli</taxon>
        <taxon>Bacillales</taxon>
        <taxon>Caryophanaceae</taxon>
        <taxon>Planococcus</taxon>
    </lineage>
</organism>
<comment type="function">
    <text evidence="1">Involved in the import of queuosine (Q) precursors, required for Q precursor salvage.</text>
</comment>
<feature type="transmembrane region" description="Helical" evidence="1">
    <location>
        <begin position="62"/>
        <end position="84"/>
    </location>
</feature>
<evidence type="ECO:0000313" key="2">
    <source>
        <dbReference type="EMBL" id="ANU09120.1"/>
    </source>
</evidence>
<dbReference type="InterPro" id="IPR003744">
    <property type="entry name" value="YhhQ"/>
</dbReference>
<protein>
    <recommendedName>
        <fullName evidence="1">Probable queuosine precursor transporter</fullName>
        <shortName evidence="1">Q precursor transporter</shortName>
    </recommendedName>
</protein>
<keyword evidence="1" id="KW-0812">Transmembrane</keyword>
<dbReference type="EMBL" id="CP016534">
    <property type="protein sequence ID" value="ANU09120.1"/>
    <property type="molecule type" value="Genomic_DNA"/>
</dbReference>
<reference evidence="3 4" key="1">
    <citation type="journal article" date="2012" name="J. Bacteriol.">
        <title>Genome Sequence of the Antarctic Psychrophile Bacterium Planococcus antarcticus DSM 14505.</title>
        <authorList>
            <person name="Margolles A."/>
            <person name="Gueimonde M."/>
            <person name="Sanchez B."/>
        </authorList>
    </citation>
    <scope>NUCLEOTIDE SEQUENCE [LARGE SCALE GENOMIC DNA]</scope>
    <source>
        <strain evidence="3 4">DSM 14505</strain>
    </source>
</reference>
<dbReference type="Pfam" id="PF02592">
    <property type="entry name" value="Vut_1"/>
    <property type="match status" value="1"/>
</dbReference>
<dbReference type="OrthoDB" id="9805479at2"/>
<accession>A0A1C7DC89</accession>
<evidence type="ECO:0000313" key="5">
    <source>
        <dbReference type="Proteomes" id="UP000092661"/>
    </source>
</evidence>
<dbReference type="Proteomes" id="UP000092661">
    <property type="component" value="Chromosome"/>
</dbReference>
<proteinExistence type="inferred from homology"/>
<dbReference type="GO" id="GO:0005886">
    <property type="term" value="C:plasma membrane"/>
    <property type="evidence" value="ECO:0007669"/>
    <property type="project" value="UniProtKB-SubCell"/>
</dbReference>
<dbReference type="eggNOG" id="COG1738">
    <property type="taxonomic scope" value="Bacteria"/>
</dbReference>
<evidence type="ECO:0000256" key="1">
    <source>
        <dbReference type="HAMAP-Rule" id="MF_02088"/>
    </source>
</evidence>
<keyword evidence="1" id="KW-1003">Cell membrane</keyword>
<sequence>MLLYLNGAFVGLLILSNILAVKLFSISEWAVLPAAVIVYVFTFPITDTIAEVYGKEAARQTVTAGFVTQLCALAFIFFAIHLPAAPFFADQESFEAIFSAGFRVTLASLVSYFISQNLDVTIFHKLKQRHGESRLWLRNNASTMASQLVDTSIFITIAFYGTMPTSALLGMIATQYVFKWLVAAADTPFVYLLVKLCRREQLSGKQIYGHQKPEALE</sequence>
<reference evidence="5" key="2">
    <citation type="submission" date="2016-07" db="EMBL/GenBank/DDBJ databases">
        <authorList>
            <person name="See-Too W.S."/>
        </authorList>
    </citation>
    <scope>NUCLEOTIDE SEQUENCE [LARGE SCALE GENOMIC DNA]</scope>
    <source>
        <strain evidence="5">DSM 14505</strain>
    </source>
</reference>
<reference evidence="2" key="3">
    <citation type="submission" date="2016-10" db="EMBL/GenBank/DDBJ databases">
        <authorList>
            <person name="See-Too W.S."/>
        </authorList>
    </citation>
    <scope>NUCLEOTIDE SEQUENCE</scope>
    <source>
        <strain evidence="2">DSM 14505</strain>
    </source>
</reference>
<dbReference type="EMBL" id="AJYB01000002">
    <property type="protein sequence ID" value="EIM08538.1"/>
    <property type="molecule type" value="Genomic_DNA"/>
</dbReference>
<gene>
    <name evidence="3" type="ORF">A1A1_00540</name>
    <name evidence="2" type="ORF">BBH88_01625</name>
</gene>
<evidence type="ECO:0000313" key="3">
    <source>
        <dbReference type="EMBL" id="EIM08538.1"/>
    </source>
</evidence>
<comment type="subcellular location">
    <subcellularLocation>
        <location evidence="1">Cell membrane</location>
        <topology evidence="1">Multi-pass membrane protein</topology>
    </subcellularLocation>
</comment>
<dbReference type="HAMAP" id="MF_02088">
    <property type="entry name" value="Q_prec_transport"/>
    <property type="match status" value="1"/>
</dbReference>
<comment type="caution">
    <text evidence="1">Lacks conserved residue(s) required for the propagation of feature annotation.</text>
</comment>
<dbReference type="RefSeq" id="WP_006828136.1">
    <property type="nucleotide sequence ID" value="NZ_AJYB01000002.1"/>
</dbReference>
<dbReference type="KEGG" id="pana:BBH88_01625"/>
<dbReference type="NCBIfam" id="TIGR00697">
    <property type="entry name" value="queuosine precursor transporter"/>
    <property type="match status" value="1"/>
</dbReference>
<keyword evidence="5" id="KW-1185">Reference proteome</keyword>
<keyword evidence="1" id="KW-0472">Membrane</keyword>
<dbReference type="PANTHER" id="PTHR34300:SF2">
    <property type="entry name" value="QUEUOSINE PRECURSOR TRANSPORTER-RELATED"/>
    <property type="match status" value="1"/>
</dbReference>
<comment type="similarity">
    <text evidence="1">Belongs to the vitamin uptake transporter (VUT/ECF) (TC 2.A.88) family. Q precursor transporter subfamily.</text>
</comment>
<dbReference type="PANTHER" id="PTHR34300">
    <property type="entry name" value="QUEUOSINE PRECURSOR TRANSPORTER-RELATED"/>
    <property type="match status" value="1"/>
</dbReference>
<keyword evidence="1" id="KW-1133">Transmembrane helix</keyword>
<dbReference type="GO" id="GO:0022857">
    <property type="term" value="F:transmembrane transporter activity"/>
    <property type="evidence" value="ECO:0007669"/>
    <property type="project" value="UniProtKB-UniRule"/>
</dbReference>
<dbReference type="Proteomes" id="UP000004725">
    <property type="component" value="Unassembled WGS sequence"/>
</dbReference>
<feature type="transmembrane region" description="Helical" evidence="1">
    <location>
        <begin position="30"/>
        <end position="50"/>
    </location>
</feature>
<name>A0A1C7DC89_9BACL</name>
<keyword evidence="1" id="KW-0813">Transport</keyword>